<dbReference type="STRING" id="589924.Ferp_0029"/>
<dbReference type="NCBIfam" id="NF003132">
    <property type="entry name" value="PRK04046.2-4"/>
    <property type="match status" value="1"/>
</dbReference>
<evidence type="ECO:0000313" key="4">
    <source>
        <dbReference type="EMBL" id="ADC64221.1"/>
    </source>
</evidence>
<reference evidence="4 5" key="2">
    <citation type="journal article" date="2011" name="Stand. Genomic Sci.">
        <title>Complete genome sequence of Ferroglobus placidus AEDII12DO.</title>
        <authorList>
            <person name="Anderson I."/>
            <person name="Risso C."/>
            <person name="Holmes D."/>
            <person name="Lucas S."/>
            <person name="Copeland A."/>
            <person name="Lapidus A."/>
            <person name="Cheng J.F."/>
            <person name="Bruce D."/>
            <person name="Goodwin L."/>
            <person name="Pitluck S."/>
            <person name="Saunders E."/>
            <person name="Brettin T."/>
            <person name="Detter J.C."/>
            <person name="Han C."/>
            <person name="Tapia R."/>
            <person name="Larimer F."/>
            <person name="Land M."/>
            <person name="Hauser L."/>
            <person name="Woyke T."/>
            <person name="Lovley D."/>
            <person name="Kyrpides N."/>
            <person name="Ivanova N."/>
        </authorList>
    </citation>
    <scope>NUCLEOTIDE SEQUENCE [LARGE SCALE GENOMIC DNA]</scope>
    <source>
        <strain evidence="5">DSM 10642 / AEDII12DO</strain>
    </source>
</reference>
<proteinExistence type="inferred from homology"/>
<dbReference type="InterPro" id="IPR002769">
    <property type="entry name" value="eIF6"/>
</dbReference>
<dbReference type="SUPFAM" id="SSF55909">
    <property type="entry name" value="Pentein"/>
    <property type="match status" value="1"/>
</dbReference>
<dbReference type="GeneID" id="8777521"/>
<evidence type="ECO:0000256" key="1">
    <source>
        <dbReference type="ARBA" id="ARBA00022540"/>
    </source>
</evidence>
<dbReference type="Gene3D" id="3.75.10.10">
    <property type="entry name" value="L-arginine/glycine Amidinotransferase, Chain A"/>
    <property type="match status" value="1"/>
</dbReference>
<gene>
    <name evidence="3" type="primary">eif6</name>
    <name evidence="4" type="ordered locus">Ferp_0029</name>
</gene>
<dbReference type="HOGENOM" id="CLU_071894_1_0_2"/>
<keyword evidence="5" id="KW-1185">Reference proteome</keyword>
<dbReference type="GO" id="GO:0042256">
    <property type="term" value="P:cytosolic ribosome assembly"/>
    <property type="evidence" value="ECO:0007669"/>
    <property type="project" value="InterPro"/>
</dbReference>
<dbReference type="SMART" id="SM00654">
    <property type="entry name" value="eIF6"/>
    <property type="match status" value="1"/>
</dbReference>
<dbReference type="PaxDb" id="589924-Ferp_0029"/>
<dbReference type="GO" id="GO:0003743">
    <property type="term" value="F:translation initiation factor activity"/>
    <property type="evidence" value="ECO:0007669"/>
    <property type="project" value="UniProtKB-UniRule"/>
</dbReference>
<evidence type="ECO:0000313" key="5">
    <source>
        <dbReference type="Proteomes" id="UP000002613"/>
    </source>
</evidence>
<organism evidence="4 5">
    <name type="scientific">Ferroglobus placidus (strain DSM 10642 / AEDII12DO)</name>
    <dbReference type="NCBI Taxonomy" id="589924"/>
    <lineage>
        <taxon>Archaea</taxon>
        <taxon>Methanobacteriati</taxon>
        <taxon>Methanobacteriota</taxon>
        <taxon>Archaeoglobi</taxon>
        <taxon>Archaeoglobales</taxon>
        <taxon>Archaeoglobaceae</taxon>
        <taxon>Ferroglobus</taxon>
    </lineage>
</organism>
<dbReference type="eggNOG" id="arCOG04176">
    <property type="taxonomic scope" value="Archaea"/>
</dbReference>
<dbReference type="RefSeq" id="WP_012964570.1">
    <property type="nucleotide sequence ID" value="NC_013849.1"/>
</dbReference>
<dbReference type="KEGG" id="fpl:Ferp_0029"/>
<dbReference type="GO" id="GO:0043022">
    <property type="term" value="F:ribosome binding"/>
    <property type="evidence" value="ECO:0007669"/>
    <property type="project" value="InterPro"/>
</dbReference>
<evidence type="ECO:0000256" key="2">
    <source>
        <dbReference type="ARBA" id="ARBA00022917"/>
    </source>
</evidence>
<keyword evidence="1 3" id="KW-0396">Initiation factor</keyword>
<dbReference type="PANTHER" id="PTHR10784">
    <property type="entry name" value="TRANSLATION INITIATION FACTOR 6"/>
    <property type="match status" value="1"/>
</dbReference>
<dbReference type="EMBL" id="CP001899">
    <property type="protein sequence ID" value="ADC64221.1"/>
    <property type="molecule type" value="Genomic_DNA"/>
</dbReference>
<comment type="similarity">
    <text evidence="3">Belongs to the eIF-6 family.</text>
</comment>
<evidence type="ECO:0000256" key="3">
    <source>
        <dbReference type="HAMAP-Rule" id="MF_00032"/>
    </source>
</evidence>
<dbReference type="HAMAP" id="MF_00032">
    <property type="entry name" value="eIF_6"/>
    <property type="match status" value="1"/>
</dbReference>
<keyword evidence="2 3" id="KW-0648">Protein biosynthesis</keyword>
<dbReference type="Pfam" id="PF01912">
    <property type="entry name" value="eIF-6"/>
    <property type="match status" value="1"/>
</dbReference>
<protein>
    <recommendedName>
        <fullName evidence="3">Translation initiation factor 6</fullName>
        <shortName evidence="3">aIF-6</shortName>
    </recommendedName>
</protein>
<sequence>MPKLLAIHGSPLIGMYVRANEDYAIIGVRDHKAEEAIKEELEVKVIRSTILGSELVGAMLAMNSSGAIVSDLILEKELKKIEKYVDVYKVSSKMTCMGNVILMNDRGAIVHPEVEESIINVLKDELKLKVAKGTVGGIKTVGMAAVVTNSGGLLNPNASEWEVKRVEETLEIETATGTVNFGSDMVGTGVVANSKGYVAGKDTTGFELGLIEEALGFV</sequence>
<accession>D3S0Y5</accession>
<dbReference type="PIRSF" id="PIRSF006413">
    <property type="entry name" value="IF-6"/>
    <property type="match status" value="1"/>
</dbReference>
<dbReference type="AlphaFoldDB" id="D3S0Y5"/>
<name>D3S0Y5_FERPA</name>
<dbReference type="NCBIfam" id="TIGR00323">
    <property type="entry name" value="eIF-6"/>
    <property type="match status" value="1"/>
</dbReference>
<dbReference type="Proteomes" id="UP000002613">
    <property type="component" value="Chromosome"/>
</dbReference>
<comment type="function">
    <text evidence="3">Binds to the 50S ribosomal subunit and prevents its association with the 30S ribosomal subunit to form the 70S initiation complex.</text>
</comment>
<reference evidence="5" key="1">
    <citation type="submission" date="2010-02" db="EMBL/GenBank/DDBJ databases">
        <title>Complete sequence of Ferroglobus placidus DSM 10642.</title>
        <authorList>
            <consortium name="US DOE Joint Genome Institute"/>
            <person name="Lucas S."/>
            <person name="Copeland A."/>
            <person name="Lapidus A."/>
            <person name="Cheng J.-F."/>
            <person name="Bruce D."/>
            <person name="Goodwin L."/>
            <person name="Pitluck S."/>
            <person name="Saunders E."/>
            <person name="Brettin T."/>
            <person name="Detter J.C."/>
            <person name="Han C."/>
            <person name="Tapia R."/>
            <person name="Larimer F."/>
            <person name="Land M."/>
            <person name="Hauser L."/>
            <person name="Kyrpides N."/>
            <person name="Ivanova N."/>
            <person name="Holmes D."/>
            <person name="Lovley D."/>
            <person name="Kyrpides N."/>
            <person name="Anderson I.J."/>
            <person name="Woyke T."/>
        </authorList>
    </citation>
    <scope>NUCLEOTIDE SEQUENCE [LARGE SCALE GENOMIC DNA]</scope>
    <source>
        <strain evidence="5">DSM 10642 / AEDII12DO</strain>
    </source>
</reference>
<dbReference type="OrthoDB" id="33582at2157"/>